<accession>A0A8H9IEZ4</accession>
<reference evidence="1" key="2">
    <citation type="submission" date="2020-09" db="EMBL/GenBank/DDBJ databases">
        <authorList>
            <person name="Sun Q."/>
            <person name="Kim S."/>
        </authorList>
    </citation>
    <scope>NUCLEOTIDE SEQUENCE</scope>
    <source>
        <strain evidence="1">KCTC 32337</strain>
    </source>
</reference>
<gene>
    <name evidence="1" type="ORF">GCM10011274_39280</name>
</gene>
<reference evidence="1" key="1">
    <citation type="journal article" date="2014" name="Int. J. Syst. Evol. Microbiol.">
        <title>Complete genome sequence of Corynebacterium casei LMG S-19264T (=DSM 44701T), isolated from a smear-ripened cheese.</title>
        <authorList>
            <consortium name="US DOE Joint Genome Institute (JGI-PGF)"/>
            <person name="Walter F."/>
            <person name="Albersmeier A."/>
            <person name="Kalinowski J."/>
            <person name="Ruckert C."/>
        </authorList>
    </citation>
    <scope>NUCLEOTIDE SEQUENCE</scope>
    <source>
        <strain evidence="1">KCTC 32337</strain>
    </source>
</reference>
<evidence type="ECO:0000313" key="2">
    <source>
        <dbReference type="Proteomes" id="UP000622604"/>
    </source>
</evidence>
<proteinExistence type="predicted"/>
<dbReference type="EMBL" id="BMZC01000014">
    <property type="protein sequence ID" value="GGZ77349.1"/>
    <property type="molecule type" value="Genomic_DNA"/>
</dbReference>
<evidence type="ECO:0000313" key="1">
    <source>
        <dbReference type="EMBL" id="GGZ77349.1"/>
    </source>
</evidence>
<dbReference type="Proteomes" id="UP000622604">
    <property type="component" value="Unassembled WGS sequence"/>
</dbReference>
<dbReference type="AlphaFoldDB" id="A0A8H9IEZ4"/>
<sequence length="282" mass="30489">MSSGLDTAAASFNEMTDKTVMTGEGMAEFYTSSTANITEYSVELLAGLDALVDKIDLSILKKQKSLEAMIDSINAAFFRAYSLTAKVKEILNNDARYGELSQSQTSLELINEGEVRNEYDVANQEYAANLMTYVSQVEELEGDSKENSWSQTFAEGVNDDSFTLSGIAEGHEPLSIDAKSIASKLAIVATGRSKVLSILGLAKVLALKKSPSDTLNSSTAEMNFSDSTSGLIYIDNLDSLSQNSKYGVQRELTVSKGIKTKQLNDYLALMRSTNVSLAGKAQ</sequence>
<protein>
    <submittedName>
        <fullName evidence="1">Uncharacterized protein</fullName>
    </submittedName>
</protein>
<organism evidence="1 2">
    <name type="scientific">Paraglaciecola chathamensis</name>
    <dbReference type="NCBI Taxonomy" id="368405"/>
    <lineage>
        <taxon>Bacteria</taxon>
        <taxon>Pseudomonadati</taxon>
        <taxon>Pseudomonadota</taxon>
        <taxon>Gammaproteobacteria</taxon>
        <taxon>Alteromonadales</taxon>
        <taxon>Alteromonadaceae</taxon>
        <taxon>Paraglaciecola</taxon>
    </lineage>
</organism>
<comment type="caution">
    <text evidence="1">The sequence shown here is derived from an EMBL/GenBank/DDBJ whole genome shotgun (WGS) entry which is preliminary data.</text>
</comment>
<name>A0A8H9IEZ4_9ALTE</name>